<gene>
    <name evidence="2" type="ORF">PIIN_11228</name>
</gene>
<evidence type="ECO:0000313" key="3">
    <source>
        <dbReference type="Proteomes" id="UP000007148"/>
    </source>
</evidence>
<feature type="compositionally biased region" description="Low complexity" evidence="1">
    <location>
        <begin position="8"/>
        <end position="18"/>
    </location>
</feature>
<comment type="caution">
    <text evidence="2">The sequence shown here is derived from an EMBL/GenBank/DDBJ whole genome shotgun (WGS) entry which is preliminary data.</text>
</comment>
<evidence type="ECO:0000313" key="2">
    <source>
        <dbReference type="EMBL" id="CCA77247.1"/>
    </source>
</evidence>
<dbReference type="HOGENOM" id="CLU_2134510_0_0_1"/>
<protein>
    <submittedName>
        <fullName evidence="2">Uncharacterized protein</fullName>
    </submittedName>
</protein>
<dbReference type="InParanoid" id="G4U104"/>
<keyword evidence="3" id="KW-1185">Reference proteome</keyword>
<accession>G4U104</accession>
<feature type="region of interest" description="Disordered" evidence="1">
    <location>
        <begin position="1"/>
        <end position="20"/>
    </location>
</feature>
<dbReference type="AlphaFoldDB" id="G4U104"/>
<dbReference type="Proteomes" id="UP000007148">
    <property type="component" value="Unassembled WGS sequence"/>
</dbReference>
<sequence>MHNPEYVQQQQPRQHQPPNVALHPLQEQRKQVQLPLLPLRPANGLKRKRTAATMEKENEPDTSLLLSPSPRKKRKVVIEKTLSVSRRSKVASGTAILRGRAMLKDVIMEDQTL</sequence>
<feature type="region of interest" description="Disordered" evidence="1">
    <location>
        <begin position="48"/>
        <end position="72"/>
    </location>
</feature>
<evidence type="ECO:0000256" key="1">
    <source>
        <dbReference type="SAM" id="MobiDB-lite"/>
    </source>
</evidence>
<proteinExistence type="predicted"/>
<name>G4U104_SERID</name>
<dbReference type="EMBL" id="CAFZ01001408">
    <property type="protein sequence ID" value="CCA77247.1"/>
    <property type="molecule type" value="Genomic_DNA"/>
</dbReference>
<organism evidence="2 3">
    <name type="scientific">Serendipita indica (strain DSM 11827)</name>
    <name type="common">Root endophyte fungus</name>
    <name type="synonym">Piriformospora indica</name>
    <dbReference type="NCBI Taxonomy" id="1109443"/>
    <lineage>
        <taxon>Eukaryota</taxon>
        <taxon>Fungi</taxon>
        <taxon>Dikarya</taxon>
        <taxon>Basidiomycota</taxon>
        <taxon>Agaricomycotina</taxon>
        <taxon>Agaricomycetes</taxon>
        <taxon>Sebacinales</taxon>
        <taxon>Serendipitaceae</taxon>
        <taxon>Serendipita</taxon>
    </lineage>
</organism>
<reference evidence="2 3" key="1">
    <citation type="journal article" date="2011" name="PLoS Pathog.">
        <title>Endophytic Life Strategies Decoded by Genome and Transcriptome Analyses of the Mutualistic Root Symbiont Piriformospora indica.</title>
        <authorList>
            <person name="Zuccaro A."/>
            <person name="Lahrmann U."/>
            <person name="Guldener U."/>
            <person name="Langen G."/>
            <person name="Pfiffi S."/>
            <person name="Biedenkopf D."/>
            <person name="Wong P."/>
            <person name="Samans B."/>
            <person name="Grimm C."/>
            <person name="Basiewicz M."/>
            <person name="Murat C."/>
            <person name="Martin F."/>
            <person name="Kogel K.H."/>
        </authorList>
    </citation>
    <scope>NUCLEOTIDE SEQUENCE [LARGE SCALE GENOMIC DNA]</scope>
    <source>
        <strain evidence="2 3">DSM 11827</strain>
    </source>
</reference>